<evidence type="ECO:0000313" key="2">
    <source>
        <dbReference type="Proteomes" id="UP000198373"/>
    </source>
</evidence>
<dbReference type="RefSeq" id="WP_143424948.1">
    <property type="nucleotide sequence ID" value="NZ_FZOO01000002.1"/>
</dbReference>
<name>A0A239C5H6_9ACTN</name>
<dbReference type="EMBL" id="FZOO01000002">
    <property type="protein sequence ID" value="SNS15159.1"/>
    <property type="molecule type" value="Genomic_DNA"/>
</dbReference>
<sequence>MPVLARGRHRRPERGACFLEYTALLAGEPFGDAPACVDAELAAVLRHANDVLSAADRPRLVPLLGRAIGLAVPAGEGGQAAAVARLRRAAARHLTDALGVRPAPALWRACRSGRDVDRLFWSLMSEPEPVRTSAAWVDRLLDRLVLLHGCYEQAMVEPAVAGAVRPAG</sequence>
<dbReference type="Proteomes" id="UP000198373">
    <property type="component" value="Unassembled WGS sequence"/>
</dbReference>
<organism evidence="1 2">
    <name type="scientific">Geodermatophilus pulveris</name>
    <dbReference type="NCBI Taxonomy" id="1564159"/>
    <lineage>
        <taxon>Bacteria</taxon>
        <taxon>Bacillati</taxon>
        <taxon>Actinomycetota</taxon>
        <taxon>Actinomycetes</taxon>
        <taxon>Geodermatophilales</taxon>
        <taxon>Geodermatophilaceae</taxon>
        <taxon>Geodermatophilus</taxon>
    </lineage>
</organism>
<proteinExistence type="predicted"/>
<reference evidence="2" key="1">
    <citation type="submission" date="2017-06" db="EMBL/GenBank/DDBJ databases">
        <authorList>
            <person name="Varghese N."/>
            <person name="Submissions S."/>
        </authorList>
    </citation>
    <scope>NUCLEOTIDE SEQUENCE [LARGE SCALE GENOMIC DNA]</scope>
    <source>
        <strain evidence="2">DSM 46839</strain>
    </source>
</reference>
<evidence type="ECO:0000313" key="1">
    <source>
        <dbReference type="EMBL" id="SNS15159.1"/>
    </source>
</evidence>
<protein>
    <submittedName>
        <fullName evidence="1">Uncharacterized protein</fullName>
    </submittedName>
</protein>
<dbReference type="AlphaFoldDB" id="A0A239C5H6"/>
<gene>
    <name evidence="1" type="ORF">SAMN06893096_102249</name>
</gene>
<accession>A0A239C5H6</accession>
<dbReference type="OrthoDB" id="7264945at2"/>
<keyword evidence="2" id="KW-1185">Reference proteome</keyword>